<keyword evidence="7" id="KW-0547">Nucleotide-binding</keyword>
<dbReference type="EC" id="2.7.13.3" evidence="2"/>
<gene>
    <name evidence="7" type="ORF">B1B_19085</name>
</gene>
<dbReference type="Gene3D" id="3.30.565.10">
    <property type="entry name" value="Histidine kinase-like ATPase, C-terminal domain"/>
    <property type="match status" value="1"/>
</dbReference>
<dbReference type="InterPro" id="IPR050482">
    <property type="entry name" value="Sensor_HK_TwoCompSys"/>
</dbReference>
<dbReference type="InterPro" id="IPR005467">
    <property type="entry name" value="His_kinase_dom"/>
</dbReference>
<keyword evidence="4" id="KW-0418">Kinase</keyword>
<evidence type="ECO:0000256" key="1">
    <source>
        <dbReference type="ARBA" id="ARBA00000085"/>
    </source>
</evidence>
<dbReference type="InterPro" id="IPR003594">
    <property type="entry name" value="HATPase_dom"/>
</dbReference>
<dbReference type="PANTHER" id="PTHR24421">
    <property type="entry name" value="NITRATE/NITRITE SENSOR PROTEIN NARX-RELATED"/>
    <property type="match status" value="1"/>
</dbReference>
<dbReference type="GO" id="GO:0005524">
    <property type="term" value="F:ATP binding"/>
    <property type="evidence" value="ECO:0007669"/>
    <property type="project" value="UniProtKB-KW"/>
</dbReference>
<dbReference type="EMBL" id="AUZY01012819">
    <property type="protein sequence ID" value="EQD27627.1"/>
    <property type="molecule type" value="Genomic_DNA"/>
</dbReference>
<keyword evidence="3" id="KW-0808">Transferase</keyword>
<dbReference type="GO" id="GO:0000160">
    <property type="term" value="P:phosphorelay signal transduction system"/>
    <property type="evidence" value="ECO:0007669"/>
    <property type="project" value="UniProtKB-KW"/>
</dbReference>
<dbReference type="SMART" id="SM00387">
    <property type="entry name" value="HATPase_c"/>
    <property type="match status" value="1"/>
</dbReference>
<reference evidence="7" key="1">
    <citation type="submission" date="2013-08" db="EMBL/GenBank/DDBJ databases">
        <authorList>
            <person name="Mendez C."/>
            <person name="Richter M."/>
            <person name="Ferrer M."/>
            <person name="Sanchez J."/>
        </authorList>
    </citation>
    <scope>NUCLEOTIDE SEQUENCE</scope>
</reference>
<evidence type="ECO:0000256" key="4">
    <source>
        <dbReference type="ARBA" id="ARBA00022777"/>
    </source>
</evidence>
<evidence type="ECO:0000256" key="5">
    <source>
        <dbReference type="SAM" id="MobiDB-lite"/>
    </source>
</evidence>
<sequence>MGVVVQLRQLADGLRPPVLDDLGLAASLHQLVAGFAERTKTEASLQVRGAERELGWDRKTDFYRIVQESLRNVERHADAAHVDIELTFSSRTVRVKVQDDGCGFQPGTVVPGLGLRGMHERAALSKGHLEVESSPGRGTTVRLSMPIVAANGSSDGVAVPTETGRSGHRPAARGTGRREGPGAKTGNLRHRGIDADVIRPLARARAAPETFPAKPARIGRSAVPS</sequence>
<feature type="region of interest" description="Disordered" evidence="5">
    <location>
        <begin position="206"/>
        <end position="225"/>
    </location>
</feature>
<evidence type="ECO:0000256" key="3">
    <source>
        <dbReference type="ARBA" id="ARBA00022679"/>
    </source>
</evidence>
<organism evidence="7">
    <name type="scientific">mine drainage metagenome</name>
    <dbReference type="NCBI Taxonomy" id="410659"/>
    <lineage>
        <taxon>unclassified sequences</taxon>
        <taxon>metagenomes</taxon>
        <taxon>ecological metagenomes</taxon>
    </lineage>
</organism>
<name>T0Y707_9ZZZZ</name>
<evidence type="ECO:0000259" key="6">
    <source>
        <dbReference type="PROSITE" id="PS50109"/>
    </source>
</evidence>
<accession>T0Y707</accession>
<dbReference type="GO" id="GO:0004673">
    <property type="term" value="F:protein histidine kinase activity"/>
    <property type="evidence" value="ECO:0007669"/>
    <property type="project" value="UniProtKB-EC"/>
</dbReference>
<proteinExistence type="predicted"/>
<dbReference type="PANTHER" id="PTHR24421:SF10">
    <property type="entry name" value="NITRATE_NITRITE SENSOR PROTEIN NARQ"/>
    <property type="match status" value="1"/>
</dbReference>
<feature type="region of interest" description="Disordered" evidence="5">
    <location>
        <begin position="152"/>
        <end position="190"/>
    </location>
</feature>
<dbReference type="PROSITE" id="PS50109">
    <property type="entry name" value="HIS_KIN"/>
    <property type="match status" value="1"/>
</dbReference>
<keyword evidence="7" id="KW-0067">ATP-binding</keyword>
<protein>
    <recommendedName>
        <fullName evidence="2">histidine kinase</fullName>
        <ecNumber evidence="2">2.7.13.3</ecNumber>
    </recommendedName>
</protein>
<dbReference type="CDD" id="cd16917">
    <property type="entry name" value="HATPase_UhpB-NarQ-NarX-like"/>
    <property type="match status" value="1"/>
</dbReference>
<comment type="caution">
    <text evidence="7">The sequence shown here is derived from an EMBL/GenBank/DDBJ whole genome shotgun (WGS) entry which is preliminary data.</text>
</comment>
<reference evidence="7" key="2">
    <citation type="journal article" date="2014" name="ISME J.">
        <title>Microbial stratification in low pH oxic and suboxic macroscopic growths along an acid mine drainage.</title>
        <authorList>
            <person name="Mendez-Garcia C."/>
            <person name="Mesa V."/>
            <person name="Sprenger R.R."/>
            <person name="Richter M."/>
            <person name="Diez M.S."/>
            <person name="Solano J."/>
            <person name="Bargiela R."/>
            <person name="Golyshina O.V."/>
            <person name="Manteca A."/>
            <person name="Ramos J.L."/>
            <person name="Gallego J.R."/>
            <person name="Llorente I."/>
            <person name="Martins Dos Santos V.A."/>
            <person name="Jensen O.N."/>
            <person name="Pelaez A.I."/>
            <person name="Sanchez J."/>
            <person name="Ferrer M."/>
        </authorList>
    </citation>
    <scope>NUCLEOTIDE SEQUENCE</scope>
</reference>
<dbReference type="InterPro" id="IPR036890">
    <property type="entry name" value="HATPase_C_sf"/>
</dbReference>
<dbReference type="Pfam" id="PF02518">
    <property type="entry name" value="HATPase_c"/>
    <property type="match status" value="1"/>
</dbReference>
<feature type="domain" description="Histidine kinase" evidence="6">
    <location>
        <begin position="62"/>
        <end position="149"/>
    </location>
</feature>
<dbReference type="AlphaFoldDB" id="T0Y707"/>
<comment type="catalytic activity">
    <reaction evidence="1">
        <text>ATP + protein L-histidine = ADP + protein N-phospho-L-histidine.</text>
        <dbReference type="EC" id="2.7.13.3"/>
    </reaction>
</comment>
<dbReference type="SUPFAM" id="SSF55874">
    <property type="entry name" value="ATPase domain of HSP90 chaperone/DNA topoisomerase II/histidine kinase"/>
    <property type="match status" value="1"/>
</dbReference>
<evidence type="ECO:0000313" key="7">
    <source>
        <dbReference type="EMBL" id="EQD27627.1"/>
    </source>
</evidence>
<evidence type="ECO:0000256" key="2">
    <source>
        <dbReference type="ARBA" id="ARBA00012438"/>
    </source>
</evidence>